<proteinExistence type="predicted"/>
<feature type="coiled-coil region" evidence="1">
    <location>
        <begin position="4"/>
        <end position="76"/>
    </location>
</feature>
<name>A0ABR7N3P1_9FIRM</name>
<organism evidence="2 3">
    <name type="scientific">Jutongia huaianensis</name>
    <dbReference type="NCBI Taxonomy" id="2763668"/>
    <lineage>
        <taxon>Bacteria</taxon>
        <taxon>Bacillati</taxon>
        <taxon>Bacillota</taxon>
        <taxon>Clostridia</taxon>
        <taxon>Lachnospirales</taxon>
        <taxon>Lachnospiraceae</taxon>
        <taxon>Jutongia</taxon>
    </lineage>
</organism>
<comment type="caution">
    <text evidence="2">The sequence shown here is derived from an EMBL/GenBank/DDBJ whole genome shotgun (WGS) entry which is preliminary data.</text>
</comment>
<reference evidence="2 3" key="1">
    <citation type="submission" date="2020-08" db="EMBL/GenBank/DDBJ databases">
        <title>Genome public.</title>
        <authorList>
            <person name="Liu C."/>
            <person name="Sun Q."/>
        </authorList>
    </citation>
    <scope>NUCLEOTIDE SEQUENCE [LARGE SCALE GENOMIC DNA]</scope>
    <source>
        <strain evidence="2 3">NSJ-37</strain>
    </source>
</reference>
<dbReference type="RefSeq" id="WP_249298364.1">
    <property type="nucleotide sequence ID" value="NZ_JACRSX010000018.1"/>
</dbReference>
<dbReference type="Proteomes" id="UP000606193">
    <property type="component" value="Unassembled WGS sequence"/>
</dbReference>
<sequence length="246" mass="29082">MASIEFIQKRVDGAKTKIEKLNKKLERIEIAKASNYEENNPYCYSDYDLRYTVRDLEEAKANLQKYENQLAKEQEKAGSRNVKAINDFLDKWLQNCIEYFDLEYPKYQAAREEYFRKDREYCQRFNNRSNQTPEERKADRKEHDKMKRDFRAAWAHVTQFDHGSLPWRETMVKDLTQERIRKYDDIIERTNEIVGKITDASKLRVSPKGNLDGIVIGEKGTAKVQTIGAGGYNIQCFHFRTLINPM</sequence>
<protein>
    <submittedName>
        <fullName evidence="2">Uncharacterized protein</fullName>
    </submittedName>
</protein>
<keyword evidence="3" id="KW-1185">Reference proteome</keyword>
<evidence type="ECO:0000313" key="3">
    <source>
        <dbReference type="Proteomes" id="UP000606193"/>
    </source>
</evidence>
<gene>
    <name evidence="2" type="ORF">H8704_11540</name>
</gene>
<evidence type="ECO:0000256" key="1">
    <source>
        <dbReference type="SAM" id="Coils"/>
    </source>
</evidence>
<accession>A0ABR7N3P1</accession>
<keyword evidence="1" id="KW-0175">Coiled coil</keyword>
<dbReference type="EMBL" id="JACRSX010000018">
    <property type="protein sequence ID" value="MBC8563247.1"/>
    <property type="molecule type" value="Genomic_DNA"/>
</dbReference>
<evidence type="ECO:0000313" key="2">
    <source>
        <dbReference type="EMBL" id="MBC8563247.1"/>
    </source>
</evidence>